<sequence length="65" mass="6716">MATHNLRVFLVFFLAQVCLLLAMAASAVQGSSRAGPVSVKSTPECCLYHPDCCEAGFGAGAATKP</sequence>
<dbReference type="EMBL" id="BQKI01000004">
    <property type="protein sequence ID" value="GJM92854.1"/>
    <property type="molecule type" value="Genomic_DNA"/>
</dbReference>
<proteinExistence type="predicted"/>
<name>A0AAV5C432_ELECO</name>
<gene>
    <name evidence="2" type="primary">ga09360</name>
    <name evidence="2" type="ORF">PR202_ga09360</name>
</gene>
<evidence type="ECO:0000256" key="1">
    <source>
        <dbReference type="SAM" id="SignalP"/>
    </source>
</evidence>
<feature type="signal peptide" evidence="1">
    <location>
        <begin position="1"/>
        <end position="24"/>
    </location>
</feature>
<organism evidence="2 3">
    <name type="scientific">Eleusine coracana subsp. coracana</name>
    <dbReference type="NCBI Taxonomy" id="191504"/>
    <lineage>
        <taxon>Eukaryota</taxon>
        <taxon>Viridiplantae</taxon>
        <taxon>Streptophyta</taxon>
        <taxon>Embryophyta</taxon>
        <taxon>Tracheophyta</taxon>
        <taxon>Spermatophyta</taxon>
        <taxon>Magnoliopsida</taxon>
        <taxon>Liliopsida</taxon>
        <taxon>Poales</taxon>
        <taxon>Poaceae</taxon>
        <taxon>PACMAD clade</taxon>
        <taxon>Chloridoideae</taxon>
        <taxon>Cynodonteae</taxon>
        <taxon>Eleusininae</taxon>
        <taxon>Eleusine</taxon>
    </lineage>
</organism>
<evidence type="ECO:0000313" key="3">
    <source>
        <dbReference type="Proteomes" id="UP001054889"/>
    </source>
</evidence>
<keyword evidence="3" id="KW-1185">Reference proteome</keyword>
<comment type="caution">
    <text evidence="2">The sequence shown here is derived from an EMBL/GenBank/DDBJ whole genome shotgun (WGS) entry which is preliminary data.</text>
</comment>
<reference evidence="2" key="1">
    <citation type="journal article" date="2018" name="DNA Res.">
        <title>Multiple hybrid de novo genome assembly of finger millet, an orphan allotetraploid crop.</title>
        <authorList>
            <person name="Hatakeyama M."/>
            <person name="Aluri S."/>
            <person name="Balachadran M.T."/>
            <person name="Sivarajan S.R."/>
            <person name="Patrignani A."/>
            <person name="Gruter S."/>
            <person name="Poveda L."/>
            <person name="Shimizu-Inatsugi R."/>
            <person name="Baeten J."/>
            <person name="Francoijs K.J."/>
            <person name="Nataraja K.N."/>
            <person name="Reddy Y.A.N."/>
            <person name="Phadnis S."/>
            <person name="Ravikumar R.L."/>
            <person name="Schlapbach R."/>
            <person name="Sreeman S.M."/>
            <person name="Shimizu K.K."/>
        </authorList>
    </citation>
    <scope>NUCLEOTIDE SEQUENCE</scope>
</reference>
<dbReference type="Proteomes" id="UP001054889">
    <property type="component" value="Unassembled WGS sequence"/>
</dbReference>
<reference evidence="2" key="2">
    <citation type="submission" date="2021-12" db="EMBL/GenBank/DDBJ databases">
        <title>Resequencing data analysis of finger millet.</title>
        <authorList>
            <person name="Hatakeyama M."/>
            <person name="Aluri S."/>
            <person name="Balachadran M.T."/>
            <person name="Sivarajan S.R."/>
            <person name="Poveda L."/>
            <person name="Shimizu-Inatsugi R."/>
            <person name="Schlapbach R."/>
            <person name="Sreeman S.M."/>
            <person name="Shimizu K.K."/>
        </authorList>
    </citation>
    <scope>NUCLEOTIDE SEQUENCE</scope>
</reference>
<evidence type="ECO:0000313" key="2">
    <source>
        <dbReference type="EMBL" id="GJM92854.1"/>
    </source>
</evidence>
<protein>
    <submittedName>
        <fullName evidence="2">Uncharacterized protein</fullName>
    </submittedName>
</protein>
<dbReference type="AlphaFoldDB" id="A0AAV5C432"/>
<feature type="chain" id="PRO_5043943818" evidence="1">
    <location>
        <begin position="25"/>
        <end position="65"/>
    </location>
</feature>
<accession>A0AAV5C432</accession>
<keyword evidence="1" id="KW-0732">Signal</keyword>